<evidence type="ECO:0000256" key="7">
    <source>
        <dbReference type="ARBA" id="ARBA00023137"/>
    </source>
</evidence>
<comment type="similarity">
    <text evidence="1">Belongs to the CpsD/CapB family.</text>
</comment>
<organism evidence="13 14">
    <name type="scientific">Iningainema tapete BLCC-T55</name>
    <dbReference type="NCBI Taxonomy" id="2748662"/>
    <lineage>
        <taxon>Bacteria</taxon>
        <taxon>Bacillati</taxon>
        <taxon>Cyanobacteriota</taxon>
        <taxon>Cyanophyceae</taxon>
        <taxon>Nostocales</taxon>
        <taxon>Scytonemataceae</taxon>
        <taxon>Iningainema tapete</taxon>
    </lineage>
</organism>
<feature type="domain" description="Tyrosine-protein kinase G-rich" evidence="12">
    <location>
        <begin position="360"/>
        <end position="437"/>
    </location>
</feature>
<comment type="caution">
    <text evidence="13">The sequence shown here is derived from an EMBL/GenBank/DDBJ whole genome shotgun (WGS) entry which is preliminary data.</text>
</comment>
<accession>A0A8J6XU81</accession>
<evidence type="ECO:0000256" key="3">
    <source>
        <dbReference type="ARBA" id="ARBA00022679"/>
    </source>
</evidence>
<keyword evidence="10" id="KW-1133">Transmembrane helix</keyword>
<protein>
    <recommendedName>
        <fullName evidence="2">non-specific protein-tyrosine kinase</fullName>
        <ecNumber evidence="2">2.7.10.2</ecNumber>
    </recommendedName>
</protein>
<dbReference type="RefSeq" id="WP_190835099.1">
    <property type="nucleotide sequence ID" value="NZ_CAWPPI010000086.1"/>
</dbReference>
<dbReference type="InterPro" id="IPR050445">
    <property type="entry name" value="Bact_polysacc_biosynth/exp"/>
</dbReference>
<dbReference type="PANTHER" id="PTHR32309:SF13">
    <property type="entry name" value="FERRIC ENTEROBACTIN TRANSPORT PROTEIN FEPE"/>
    <property type="match status" value="1"/>
</dbReference>
<dbReference type="GO" id="GO:0005886">
    <property type="term" value="C:plasma membrane"/>
    <property type="evidence" value="ECO:0007669"/>
    <property type="project" value="TreeGrafter"/>
</dbReference>
<dbReference type="EC" id="2.7.10.2" evidence="2"/>
<evidence type="ECO:0000256" key="6">
    <source>
        <dbReference type="ARBA" id="ARBA00022840"/>
    </source>
</evidence>
<keyword evidence="14" id="KW-1185">Reference proteome</keyword>
<evidence type="ECO:0000313" key="14">
    <source>
        <dbReference type="Proteomes" id="UP000629098"/>
    </source>
</evidence>
<dbReference type="Pfam" id="PF13614">
    <property type="entry name" value="AAA_31"/>
    <property type="match status" value="1"/>
</dbReference>
<evidence type="ECO:0000256" key="9">
    <source>
        <dbReference type="SAM" id="Coils"/>
    </source>
</evidence>
<proteinExistence type="inferred from homology"/>
<dbReference type="GO" id="GO:0004713">
    <property type="term" value="F:protein tyrosine kinase activity"/>
    <property type="evidence" value="ECO:0007669"/>
    <property type="project" value="TreeGrafter"/>
</dbReference>
<keyword evidence="7" id="KW-0829">Tyrosine-protein kinase</keyword>
<dbReference type="InterPro" id="IPR032807">
    <property type="entry name" value="GNVR"/>
</dbReference>
<reference evidence="13" key="1">
    <citation type="submission" date="2020-09" db="EMBL/GenBank/DDBJ databases">
        <title>Iningainema tapete sp. nov. (Scytonemataceae, Cyanobacteria) from greenhouses in central Florida (USA) produces two types of nodularin with biosynthetic potential for microcystin-LR and anabaenopeptins.</title>
        <authorList>
            <person name="Berthold D.E."/>
            <person name="Lefler F.W."/>
            <person name="Huang I.-S."/>
            <person name="Abdulla H."/>
            <person name="Zimba P.V."/>
            <person name="Laughinghouse H.D. IV."/>
        </authorList>
    </citation>
    <scope>NUCLEOTIDE SEQUENCE</scope>
    <source>
        <strain evidence="13">BLCCT55</strain>
    </source>
</reference>
<comment type="catalytic activity">
    <reaction evidence="8">
        <text>L-tyrosyl-[protein] + ATP = O-phospho-L-tyrosyl-[protein] + ADP + H(+)</text>
        <dbReference type="Rhea" id="RHEA:10596"/>
        <dbReference type="Rhea" id="RHEA-COMP:10136"/>
        <dbReference type="Rhea" id="RHEA-COMP:20101"/>
        <dbReference type="ChEBI" id="CHEBI:15378"/>
        <dbReference type="ChEBI" id="CHEBI:30616"/>
        <dbReference type="ChEBI" id="CHEBI:46858"/>
        <dbReference type="ChEBI" id="CHEBI:61978"/>
        <dbReference type="ChEBI" id="CHEBI:456216"/>
        <dbReference type="EC" id="2.7.10.2"/>
    </reaction>
</comment>
<dbReference type="InterPro" id="IPR005702">
    <property type="entry name" value="Wzc-like_C"/>
</dbReference>
<keyword evidence="10" id="KW-0812">Transmembrane</keyword>
<feature type="transmembrane region" description="Helical" evidence="10">
    <location>
        <begin position="416"/>
        <end position="438"/>
    </location>
</feature>
<dbReference type="AlphaFoldDB" id="A0A8J6XU81"/>
<keyword evidence="10" id="KW-0472">Membrane</keyword>
<keyword evidence="4" id="KW-0547">Nucleotide-binding</keyword>
<keyword evidence="5" id="KW-0418">Kinase</keyword>
<dbReference type="EMBL" id="JACXAE010000086">
    <property type="protein sequence ID" value="MBD2776047.1"/>
    <property type="molecule type" value="Genomic_DNA"/>
</dbReference>
<dbReference type="Proteomes" id="UP000629098">
    <property type="component" value="Unassembled WGS sequence"/>
</dbReference>
<dbReference type="SUPFAM" id="SSF52540">
    <property type="entry name" value="P-loop containing nucleoside triphosphate hydrolases"/>
    <property type="match status" value="1"/>
</dbReference>
<evidence type="ECO:0000259" key="12">
    <source>
        <dbReference type="Pfam" id="PF13807"/>
    </source>
</evidence>
<dbReference type="Pfam" id="PF13807">
    <property type="entry name" value="GNVR"/>
    <property type="match status" value="1"/>
</dbReference>
<dbReference type="PANTHER" id="PTHR32309">
    <property type="entry name" value="TYROSINE-PROTEIN KINASE"/>
    <property type="match status" value="1"/>
</dbReference>
<evidence type="ECO:0000256" key="5">
    <source>
        <dbReference type="ARBA" id="ARBA00022777"/>
    </source>
</evidence>
<evidence type="ECO:0000259" key="11">
    <source>
        <dbReference type="Pfam" id="PF13614"/>
    </source>
</evidence>
<evidence type="ECO:0000256" key="4">
    <source>
        <dbReference type="ARBA" id="ARBA00022741"/>
    </source>
</evidence>
<dbReference type="InterPro" id="IPR025669">
    <property type="entry name" value="AAA_dom"/>
</dbReference>
<dbReference type="CDD" id="cd05387">
    <property type="entry name" value="BY-kinase"/>
    <property type="match status" value="1"/>
</dbReference>
<evidence type="ECO:0000256" key="2">
    <source>
        <dbReference type="ARBA" id="ARBA00011903"/>
    </source>
</evidence>
<evidence type="ECO:0000256" key="1">
    <source>
        <dbReference type="ARBA" id="ARBA00007316"/>
    </source>
</evidence>
<feature type="coiled-coil region" evidence="9">
    <location>
        <begin position="143"/>
        <end position="182"/>
    </location>
</feature>
<feature type="domain" description="AAA" evidence="11">
    <location>
        <begin position="506"/>
        <end position="629"/>
    </location>
</feature>
<evidence type="ECO:0000256" key="10">
    <source>
        <dbReference type="SAM" id="Phobius"/>
    </source>
</evidence>
<evidence type="ECO:0000313" key="13">
    <source>
        <dbReference type="EMBL" id="MBD2776047.1"/>
    </source>
</evidence>
<keyword evidence="3" id="KW-0808">Transferase</keyword>
<dbReference type="Gene3D" id="3.40.50.300">
    <property type="entry name" value="P-loop containing nucleotide triphosphate hydrolases"/>
    <property type="match status" value="1"/>
</dbReference>
<evidence type="ECO:0000256" key="8">
    <source>
        <dbReference type="ARBA" id="ARBA00051245"/>
    </source>
</evidence>
<dbReference type="InterPro" id="IPR027417">
    <property type="entry name" value="P-loop_NTPase"/>
</dbReference>
<keyword evidence="6" id="KW-0067">ATP-binding</keyword>
<gene>
    <name evidence="13" type="ORF">ICL16_29300</name>
</gene>
<sequence length="674" mass="73889">MNRLLAITARHWQYLLGLNVILMTGAVASVKYSQKVWTATTQFILPDSTSNLDASLGTLGSIRNSDPGFSAQVNPLKIQASILTSDALIEQVLASDLEKSQFKGIASYKGLFKVSPQEQSTIISVSVSGSSPEIARSRALTLTSAYQKRLNELRQANSEARLQFSQKELRLAKERLTEAQTRLAGFRQSTGLANVEEQTKGIVSTINTLTTARATALAQAAASQNRAQIISQRLNLMPTQAVQSLSLGENQDYQFVRNKLAEVEAALVQKRATLTENHPQVQSLITQSQQLQSLLQEYINSAGNGNRIDTTVTTDAQGRSTLIQQLILADSEATAQKQQAEKLDNQILQLNATLKSLPASQQKLTDLQRQVDVAEGVYKGLVAQVQQNNIDAFNAYPNVQVFDPPRVEPKPTSPKMSLALINAVLASIIGSIALLLLLEKRNPLLSPKDLEAVKFRFVARIPKLKNSTIPSQLGQEREIEFQRLASTISLQPLENHRLLITSAMMGEGKTTVTIGLAIALVDLGFRVLLVDGDVRQAQLSKRLGFSVESIPNLQLMPIQPNLDLLPMPQQGTKVQLLRRGRFEQLLATAESTNNYDYVLIDSAPVSLTSETAMMAAHANNVLFVVRPGVSHSHSVNESIEQLIQHKAQMLALVVNGEETKTKTYPNRLNTSVLE</sequence>
<keyword evidence="9" id="KW-0175">Coiled coil</keyword>
<name>A0A8J6XU81_9CYAN</name>